<dbReference type="SUPFAM" id="SSF55781">
    <property type="entry name" value="GAF domain-like"/>
    <property type="match status" value="1"/>
</dbReference>
<dbReference type="PRINTS" id="PR00344">
    <property type="entry name" value="BCTRLSENSOR"/>
</dbReference>
<dbReference type="PANTHER" id="PTHR43547">
    <property type="entry name" value="TWO-COMPONENT HISTIDINE KINASE"/>
    <property type="match status" value="1"/>
</dbReference>
<dbReference type="SMART" id="SM00091">
    <property type="entry name" value="PAS"/>
    <property type="match status" value="1"/>
</dbReference>
<dbReference type="InterPro" id="IPR036097">
    <property type="entry name" value="HisK_dim/P_sf"/>
</dbReference>
<name>A0ABR2W264_9FUNG</name>
<dbReference type="InterPro" id="IPR000014">
    <property type="entry name" value="PAS"/>
</dbReference>
<evidence type="ECO:0000256" key="2">
    <source>
        <dbReference type="PROSITE-ProRule" id="PRU00169"/>
    </source>
</evidence>
<organism evidence="8 9">
    <name type="scientific">Basidiobolus ranarum</name>
    <dbReference type="NCBI Taxonomy" id="34480"/>
    <lineage>
        <taxon>Eukaryota</taxon>
        <taxon>Fungi</taxon>
        <taxon>Fungi incertae sedis</taxon>
        <taxon>Zoopagomycota</taxon>
        <taxon>Entomophthoromycotina</taxon>
        <taxon>Basidiobolomycetes</taxon>
        <taxon>Basidiobolales</taxon>
        <taxon>Basidiobolaceae</taxon>
        <taxon>Basidiobolus</taxon>
    </lineage>
</organism>
<dbReference type="Gene3D" id="1.10.287.130">
    <property type="match status" value="2"/>
</dbReference>
<evidence type="ECO:0000313" key="8">
    <source>
        <dbReference type="EMBL" id="KAK9717627.1"/>
    </source>
</evidence>
<dbReference type="CDD" id="cd00130">
    <property type="entry name" value="PAS"/>
    <property type="match status" value="1"/>
</dbReference>
<dbReference type="Gene3D" id="3.40.50.2300">
    <property type="match status" value="2"/>
</dbReference>
<feature type="region of interest" description="Disordered" evidence="4">
    <location>
        <begin position="824"/>
        <end position="843"/>
    </location>
</feature>
<evidence type="ECO:0000259" key="7">
    <source>
        <dbReference type="PROSITE" id="PS50112"/>
    </source>
</evidence>
<proteinExistence type="predicted"/>
<keyword evidence="9" id="KW-1185">Reference proteome</keyword>
<dbReference type="InterPro" id="IPR005467">
    <property type="entry name" value="His_kinase_dom"/>
</dbReference>
<dbReference type="SMART" id="SM00388">
    <property type="entry name" value="HisKA"/>
    <property type="match status" value="2"/>
</dbReference>
<dbReference type="NCBIfam" id="TIGR00229">
    <property type="entry name" value="sensory_box"/>
    <property type="match status" value="1"/>
</dbReference>
<feature type="coiled-coil region" evidence="3">
    <location>
        <begin position="1102"/>
        <end position="1136"/>
    </location>
</feature>
<dbReference type="Pfam" id="PF00989">
    <property type="entry name" value="PAS"/>
    <property type="match status" value="1"/>
</dbReference>
<dbReference type="InterPro" id="IPR001789">
    <property type="entry name" value="Sig_transdc_resp-reg_receiver"/>
</dbReference>
<dbReference type="InterPro" id="IPR035965">
    <property type="entry name" value="PAS-like_dom_sf"/>
</dbReference>
<gene>
    <name evidence="8" type="ORF">K7432_006063</name>
</gene>
<dbReference type="InterPro" id="IPR036890">
    <property type="entry name" value="HATPase_C_sf"/>
</dbReference>
<dbReference type="InterPro" id="IPR029016">
    <property type="entry name" value="GAF-like_dom_sf"/>
</dbReference>
<feature type="coiled-coil region" evidence="3">
    <location>
        <begin position="1456"/>
        <end position="1483"/>
    </location>
</feature>
<dbReference type="CDD" id="cd17546">
    <property type="entry name" value="REC_hyHK_CKI1_RcsC-like"/>
    <property type="match status" value="1"/>
</dbReference>
<dbReference type="Pfam" id="PF02518">
    <property type="entry name" value="HATPase_c"/>
    <property type="match status" value="2"/>
</dbReference>
<protein>
    <submittedName>
        <fullName evidence="8">Uncharacterized protein</fullName>
    </submittedName>
</protein>
<evidence type="ECO:0000259" key="6">
    <source>
        <dbReference type="PROSITE" id="PS50110"/>
    </source>
</evidence>
<feature type="domain" description="Response regulatory" evidence="6">
    <location>
        <begin position="1524"/>
        <end position="1643"/>
    </location>
</feature>
<evidence type="ECO:0000313" key="9">
    <source>
        <dbReference type="Proteomes" id="UP001479436"/>
    </source>
</evidence>
<dbReference type="PANTHER" id="PTHR43547:SF2">
    <property type="entry name" value="HYBRID SIGNAL TRANSDUCTION HISTIDINE KINASE C"/>
    <property type="match status" value="1"/>
</dbReference>
<keyword evidence="3" id="KW-0175">Coiled coil</keyword>
<dbReference type="Pfam" id="PF00512">
    <property type="entry name" value="HisKA"/>
    <property type="match status" value="2"/>
</dbReference>
<dbReference type="SUPFAM" id="SSF52172">
    <property type="entry name" value="CheY-like"/>
    <property type="match status" value="2"/>
</dbReference>
<dbReference type="CDD" id="cd00082">
    <property type="entry name" value="HisKA"/>
    <property type="match status" value="2"/>
</dbReference>
<dbReference type="Pfam" id="PF00072">
    <property type="entry name" value="Response_reg"/>
    <property type="match status" value="2"/>
</dbReference>
<accession>A0ABR2W264</accession>
<evidence type="ECO:0000259" key="5">
    <source>
        <dbReference type="PROSITE" id="PS50109"/>
    </source>
</evidence>
<feature type="domain" description="PAS" evidence="7">
    <location>
        <begin position="986"/>
        <end position="1057"/>
    </location>
</feature>
<sequence>MLLTTHPKGMSLETVTKPLPVSLEEYLNCVSTPTFVLEFLQQPLINSLTPVLHANTTIKNLCGIDQCYTSDPYINLQQLIAQQDIPDFGNWIRQISCDANTKPIITHLKTRTSSYIEPNITQENTKNLLNVGSPVEWTSTCVQNSIIVLSGTLLETLPMEDDSLGPNSEVSTITLHEDKQKEYEDTSWKNSSELVDSLSGGGAMGEYLRNYNWKDTCLGPISQWPQSLLTAVSICLTSSFPMSLWWGPKFILIYNDAYRVVAGKKHPWLFGKEGAVGWNELWPGLELLAQCGMRGENCYLKDDLLLMFRNGYTEETYYTWSYIPIKQEDGSVGGLLNPSTESTNQVISERRLKTLRDLSSMTAGAKCCHEVFHLIGNSLLGNPYDIPFALFYSGIGYKVTEKEDNLPEDGTLKFELVEKVGFVTDHAAAPKEILLSESDYGHPWKEYIREAIARKTIIPIYDIEEMFVNLPARGWDEPPTMAVACPIVGSDQESVLGVAIVGLNPKRPYDEDYRTFIELLSRQSGTALATVRAYEQQVERAEALAAIDRAKTTFFSSVSHELRTPLALILGPIQEMLSDKSISSVQKANLDMMLRNSKRLLKLVNSLLDFSRIEAGRVQATYRETDLGKVTADLASVFRSAIEKGGLEFEVKCNENERPVWVDIEMWEKIVFNLIGNAFKFTLKGSIRVNLRPSPDRTCAILTVSDTGSGIPSHETTRVFDRFYRAEGQRGRSHEGTGIGLSLTQELVRLHGGTIELESQFGIGSSFIVSIPYGSAHLPQELLLESAMESDGSQEMTNTWAYGLSVVEEARFWMFEDNEDPDYVSTSSSASSSNSSGNSFPMSSRGSRILLVDDNPDMRRYIKGLLSRWWQVTEAGNGEDAFNLAIQNPPDLIISDVMMPVLDGIGLLKIIRTHSNTKFVPVILLSAKAGEEAKLEGLEAGADDFLTKPFSSKELVARAHTHLELGKLRSELERIVKERTIKLSESELRYKALAKLCPVGIFRLDLNGHITYTNDKWWEISGHDQRKDPSALSFISSIHPEDRERAAEMFTHCIKMAQGFSIEFRWSSATGIRWCLGEVIVEYDNQAQPFGFVGTLTDLTDRKKLEKERLSALQLAERQQRRRAEDAEEIKKQQELFIDMTCHELRNPLNGIYHNADFLSESLEKVQRDLQAESTIKVMKWLNDEIENDLDAVATISLCAQHQKKIADDVLNMSKINMNLLVLVRTNLQPHAIVTDILRMFETEVKLKKIGMKFIIGEEYSKMNINWVKGDPTRLSQVLINFLTNAIRFTEKVSLRQITITLEAFESPPYSSIQFENNNNEMEFSDQDTDAISICSSVSSTGTVQHIHNYTPVDRSKPQQDGYFDLTSSNTVYIEISIRDSGVGMTPEEQASLFRRFTQVSPKTYAEFGGSGLGLFISKRLVELHGGSIKVSSVKGDGTTFSFFIQCERLSDEETLQAEKKAKDSYDEDKKRLTKELSKKIEKVSAKQSLSVEGKKLAVKKSISAKKLKPQQTLSIEPSKDSKKILVVEDNLINQRVLKRHLEMAQYTVDVAKHGLEALEIMKKKDFALIVMDLEMPVMGGLECTQQIRRLETESGSSAVPIIGVSGNARTEYKKLAIEAGMTAYITKPYNKNELLQMVSCLVDAGSTVPMEIRAQ</sequence>
<dbReference type="SUPFAM" id="SSF47384">
    <property type="entry name" value="Homodimeric domain of signal transducing histidine kinase"/>
    <property type="match status" value="2"/>
</dbReference>
<comment type="caution">
    <text evidence="8">The sequence shown here is derived from an EMBL/GenBank/DDBJ whole genome shotgun (WGS) entry which is preliminary data.</text>
</comment>
<feature type="domain" description="Response regulatory" evidence="6">
    <location>
        <begin position="848"/>
        <end position="963"/>
    </location>
</feature>
<feature type="domain" description="Histidine kinase" evidence="5">
    <location>
        <begin position="557"/>
        <end position="775"/>
    </location>
</feature>
<dbReference type="PROSITE" id="PS50112">
    <property type="entry name" value="PAS"/>
    <property type="match status" value="1"/>
</dbReference>
<reference evidence="8 9" key="1">
    <citation type="submission" date="2023-04" db="EMBL/GenBank/DDBJ databases">
        <title>Genome of Basidiobolus ranarum AG-B5.</title>
        <authorList>
            <person name="Stajich J.E."/>
            <person name="Carter-House D."/>
            <person name="Gryganskyi A."/>
        </authorList>
    </citation>
    <scope>NUCLEOTIDE SEQUENCE [LARGE SCALE GENOMIC DNA]</scope>
    <source>
        <strain evidence="8 9">AG-B5</strain>
    </source>
</reference>
<dbReference type="PROSITE" id="PS50110">
    <property type="entry name" value="RESPONSE_REGULATORY"/>
    <property type="match status" value="2"/>
</dbReference>
<dbReference type="SMART" id="SM00387">
    <property type="entry name" value="HATPase_c"/>
    <property type="match status" value="2"/>
</dbReference>
<feature type="compositionally biased region" description="Low complexity" evidence="4">
    <location>
        <begin position="825"/>
        <end position="843"/>
    </location>
</feature>
<dbReference type="InterPro" id="IPR004358">
    <property type="entry name" value="Sig_transdc_His_kin-like_C"/>
</dbReference>
<dbReference type="SUPFAM" id="SSF55874">
    <property type="entry name" value="ATPase domain of HSP90 chaperone/DNA topoisomerase II/histidine kinase"/>
    <property type="match status" value="2"/>
</dbReference>
<dbReference type="Proteomes" id="UP001479436">
    <property type="component" value="Unassembled WGS sequence"/>
</dbReference>
<dbReference type="EMBL" id="JASJQH010007132">
    <property type="protein sequence ID" value="KAK9717627.1"/>
    <property type="molecule type" value="Genomic_DNA"/>
</dbReference>
<feature type="modified residue" description="4-aspartylphosphate" evidence="2">
    <location>
        <position position="896"/>
    </location>
</feature>
<evidence type="ECO:0000256" key="3">
    <source>
        <dbReference type="SAM" id="Coils"/>
    </source>
</evidence>
<keyword evidence="1 2" id="KW-0597">Phosphoprotein</keyword>
<dbReference type="InterPro" id="IPR003594">
    <property type="entry name" value="HATPase_dom"/>
</dbReference>
<dbReference type="PROSITE" id="PS50109">
    <property type="entry name" value="HIS_KIN"/>
    <property type="match status" value="2"/>
</dbReference>
<feature type="modified residue" description="4-aspartylphosphate" evidence="2">
    <location>
        <position position="1573"/>
    </location>
</feature>
<evidence type="ECO:0000256" key="4">
    <source>
        <dbReference type="SAM" id="MobiDB-lite"/>
    </source>
</evidence>
<dbReference type="InterPro" id="IPR013767">
    <property type="entry name" value="PAS_fold"/>
</dbReference>
<evidence type="ECO:0000256" key="1">
    <source>
        <dbReference type="ARBA" id="ARBA00022553"/>
    </source>
</evidence>
<dbReference type="SUPFAM" id="SSF55785">
    <property type="entry name" value="PYP-like sensor domain (PAS domain)"/>
    <property type="match status" value="1"/>
</dbReference>
<dbReference type="Gene3D" id="3.30.450.20">
    <property type="entry name" value="PAS domain"/>
    <property type="match status" value="2"/>
</dbReference>
<dbReference type="Gene3D" id="3.30.565.10">
    <property type="entry name" value="Histidine kinase-like ATPase, C-terminal domain"/>
    <property type="match status" value="2"/>
</dbReference>
<dbReference type="SMART" id="SM00448">
    <property type="entry name" value="REC"/>
    <property type="match status" value="2"/>
</dbReference>
<dbReference type="InterPro" id="IPR011006">
    <property type="entry name" value="CheY-like_superfamily"/>
</dbReference>
<feature type="domain" description="Histidine kinase" evidence="5">
    <location>
        <begin position="1140"/>
        <end position="1449"/>
    </location>
</feature>
<dbReference type="InterPro" id="IPR003661">
    <property type="entry name" value="HisK_dim/P_dom"/>
</dbReference>
<dbReference type="Gene3D" id="3.30.450.40">
    <property type="match status" value="1"/>
</dbReference>